<protein>
    <submittedName>
        <fullName evidence="3">Uncharacterized oxidoreductase</fullName>
    </submittedName>
</protein>
<dbReference type="SUPFAM" id="SSF51735">
    <property type="entry name" value="NAD(P)-binding Rossmann-fold domains"/>
    <property type="match status" value="1"/>
</dbReference>
<dbReference type="GO" id="GO:0016491">
    <property type="term" value="F:oxidoreductase activity"/>
    <property type="evidence" value="ECO:0007669"/>
    <property type="project" value="UniProtKB-KW"/>
</dbReference>
<dbReference type="AlphaFoldDB" id="A0A1H4WT82"/>
<dbReference type="PANTHER" id="PTHR44196:SF1">
    <property type="entry name" value="DEHYDROGENASE_REDUCTASE SDR FAMILY MEMBER 7B"/>
    <property type="match status" value="1"/>
</dbReference>
<dbReference type="Gene3D" id="3.40.50.720">
    <property type="entry name" value="NAD(P)-binding Rossmann-like Domain"/>
    <property type="match status" value="1"/>
</dbReference>
<dbReference type="EMBL" id="FNTH01000001">
    <property type="protein sequence ID" value="SEC96445.1"/>
    <property type="molecule type" value="Genomic_DNA"/>
</dbReference>
<dbReference type="PANTHER" id="PTHR44196">
    <property type="entry name" value="DEHYDROGENASE/REDUCTASE SDR FAMILY MEMBER 7B"/>
    <property type="match status" value="1"/>
</dbReference>
<dbReference type="RefSeq" id="WP_092116790.1">
    <property type="nucleotide sequence ID" value="NZ_FNTH01000001.1"/>
</dbReference>
<evidence type="ECO:0000313" key="3">
    <source>
        <dbReference type="EMBL" id="SEC96445.1"/>
    </source>
</evidence>
<evidence type="ECO:0000256" key="1">
    <source>
        <dbReference type="ARBA" id="ARBA00006484"/>
    </source>
</evidence>
<evidence type="ECO:0000313" key="4">
    <source>
        <dbReference type="Proteomes" id="UP000198992"/>
    </source>
</evidence>
<dbReference type="Proteomes" id="UP000198992">
    <property type="component" value="Unassembled WGS sequence"/>
</dbReference>
<dbReference type="GO" id="GO:0016020">
    <property type="term" value="C:membrane"/>
    <property type="evidence" value="ECO:0007669"/>
    <property type="project" value="TreeGrafter"/>
</dbReference>
<dbReference type="InterPro" id="IPR020904">
    <property type="entry name" value="Sc_DH/Rdtase_CS"/>
</dbReference>
<gene>
    <name evidence="3" type="ORF">SAMN05444164_3238</name>
</gene>
<evidence type="ECO:0000256" key="2">
    <source>
        <dbReference type="ARBA" id="ARBA00023002"/>
    </source>
</evidence>
<dbReference type="InterPro" id="IPR002347">
    <property type="entry name" value="SDR_fam"/>
</dbReference>
<reference evidence="3 4" key="1">
    <citation type="submission" date="2016-10" db="EMBL/GenBank/DDBJ databases">
        <authorList>
            <person name="de Groot N.N."/>
        </authorList>
    </citation>
    <scope>NUCLEOTIDE SEQUENCE [LARGE SCALE GENOMIC DNA]</scope>
    <source>
        <strain evidence="3 4">MT12</strain>
    </source>
</reference>
<keyword evidence="2" id="KW-0560">Oxidoreductase</keyword>
<dbReference type="Pfam" id="PF00106">
    <property type="entry name" value="adh_short"/>
    <property type="match status" value="1"/>
</dbReference>
<sequence length="260" mass="27541">MKLSGNTIFITGGGSGIGRGLAEALHKLGNKVIIAGRRRSHLDSVIAANPGMVAVELDVTDPISIDRVATKLIADHPGLNVLINNAGVMQPDAAAGRVDDAVMVSTITTNLMGPIRMTSALIEHLKAMENAIVAYTSSVLGFVPLAATAVYSSTKAALHSYILSQRFMLQGTKVRVLEIAPPWVRTELMNSQEAEQAMPLQEFIDQTIAALRTDNDEILVEAAKPLRANPGPNEHGLVNGFNAQMMAIFTGGQTGALPPQ</sequence>
<accession>A0A1H4WT82</accession>
<dbReference type="OrthoDB" id="9810734at2"/>
<comment type="similarity">
    <text evidence="1">Belongs to the short-chain dehydrogenases/reductases (SDR) family.</text>
</comment>
<organism evidence="3 4">
    <name type="scientific">Bradyrhizobium erythrophlei</name>
    <dbReference type="NCBI Taxonomy" id="1437360"/>
    <lineage>
        <taxon>Bacteria</taxon>
        <taxon>Pseudomonadati</taxon>
        <taxon>Pseudomonadota</taxon>
        <taxon>Alphaproteobacteria</taxon>
        <taxon>Hyphomicrobiales</taxon>
        <taxon>Nitrobacteraceae</taxon>
        <taxon>Bradyrhizobium</taxon>
    </lineage>
</organism>
<dbReference type="PRINTS" id="PR00081">
    <property type="entry name" value="GDHRDH"/>
</dbReference>
<dbReference type="PROSITE" id="PS00061">
    <property type="entry name" value="ADH_SHORT"/>
    <property type="match status" value="1"/>
</dbReference>
<dbReference type="InterPro" id="IPR036291">
    <property type="entry name" value="NAD(P)-bd_dom_sf"/>
</dbReference>
<name>A0A1H4WT82_9BRAD</name>
<proteinExistence type="inferred from homology"/>